<accession>A0ABM8IY93</accession>
<dbReference type="Proteomes" id="UP001341135">
    <property type="component" value="Chromosome"/>
</dbReference>
<feature type="domain" description="DUF5615" evidence="1">
    <location>
        <begin position="1"/>
        <end position="72"/>
    </location>
</feature>
<dbReference type="InterPro" id="IPR041049">
    <property type="entry name" value="DUF5615"/>
</dbReference>
<dbReference type="Pfam" id="PF18480">
    <property type="entry name" value="DUF5615"/>
    <property type="match status" value="1"/>
</dbReference>
<reference evidence="2 3" key="1">
    <citation type="submission" date="2023-09" db="EMBL/GenBank/DDBJ databases">
        <title>Pyrofollis japonicus gen. nov. sp. nov., a novel member of the family Pyrodictiaceae isolated from the Iheya North hydrothermal field.</title>
        <authorList>
            <person name="Miyazaki U."/>
            <person name="Sanari M."/>
            <person name="Tame A."/>
            <person name="Kitajima M."/>
            <person name="Okamoto A."/>
            <person name="Sawayama S."/>
            <person name="Miyazaki J."/>
            <person name="Takai K."/>
            <person name="Nakagawa S."/>
        </authorList>
    </citation>
    <scope>NUCLEOTIDE SEQUENCE [LARGE SCALE GENOMIC DNA]</scope>
    <source>
        <strain evidence="2 3">AV2</strain>
    </source>
</reference>
<dbReference type="EMBL" id="AP028907">
    <property type="protein sequence ID" value="BES81082.1"/>
    <property type="molecule type" value="Genomic_DNA"/>
</dbReference>
<name>A0ABM8IY93_9CREN</name>
<gene>
    <name evidence="2" type="ORF">PABY_06490</name>
</gene>
<evidence type="ECO:0000313" key="2">
    <source>
        <dbReference type="EMBL" id="BES81082.1"/>
    </source>
</evidence>
<proteinExistence type="predicted"/>
<organism evidence="2 3">
    <name type="scientific">Pyrodictium abyssi</name>
    <dbReference type="NCBI Taxonomy" id="54256"/>
    <lineage>
        <taxon>Archaea</taxon>
        <taxon>Thermoproteota</taxon>
        <taxon>Thermoprotei</taxon>
        <taxon>Desulfurococcales</taxon>
        <taxon>Pyrodictiaceae</taxon>
        <taxon>Pyrodictium</taxon>
    </lineage>
</organism>
<keyword evidence="3" id="KW-1185">Reference proteome</keyword>
<protein>
    <recommendedName>
        <fullName evidence="1">DUF5615 domain-containing protein</fullName>
    </recommendedName>
</protein>
<sequence length="81" mass="8975">MDDDTVMGIAREKGLVLVTRDSGFADEVRYPPGTHPGIVVLRVHPPLLSVLAERLARALERLDRLDGKLVIIYNDRVEVVG</sequence>
<evidence type="ECO:0000313" key="3">
    <source>
        <dbReference type="Proteomes" id="UP001341135"/>
    </source>
</evidence>
<dbReference type="GeneID" id="89288675"/>
<evidence type="ECO:0000259" key="1">
    <source>
        <dbReference type="Pfam" id="PF18480"/>
    </source>
</evidence>
<dbReference type="RefSeq" id="WP_338251862.1">
    <property type="nucleotide sequence ID" value="NZ_AP028907.1"/>
</dbReference>